<evidence type="ECO:0000313" key="6">
    <source>
        <dbReference type="Proteomes" id="UP000194420"/>
    </source>
</evidence>
<dbReference type="InterPro" id="IPR016032">
    <property type="entry name" value="Sig_transdc_resp-reg_C-effctor"/>
</dbReference>
<dbReference type="OrthoDB" id="7201814at2"/>
<dbReference type="PRINTS" id="PR00038">
    <property type="entry name" value="HTHLUXR"/>
</dbReference>
<dbReference type="RefSeq" id="WP_086436849.1">
    <property type="nucleotide sequence ID" value="NZ_FXWG01000001.1"/>
</dbReference>
<feature type="domain" description="HTH luxR-type" evidence="4">
    <location>
        <begin position="291"/>
        <end position="356"/>
    </location>
</feature>
<dbReference type="SUPFAM" id="SSF46894">
    <property type="entry name" value="C-terminal effector domain of the bipartite response regulators"/>
    <property type="match status" value="1"/>
</dbReference>
<keyword evidence="2 5" id="KW-0238">DNA-binding</keyword>
<dbReference type="AlphaFoldDB" id="A0A1Y6ET12"/>
<dbReference type="Gene3D" id="1.10.10.10">
    <property type="entry name" value="Winged helix-like DNA-binding domain superfamily/Winged helix DNA-binding domain"/>
    <property type="match status" value="1"/>
</dbReference>
<dbReference type="PANTHER" id="PTHR44688:SF16">
    <property type="entry name" value="DNA-BINDING TRANSCRIPTIONAL ACTIVATOR DEVR_DOSR"/>
    <property type="match status" value="1"/>
</dbReference>
<keyword evidence="6" id="KW-1185">Reference proteome</keyword>
<dbReference type="SMART" id="SM00421">
    <property type="entry name" value="HTH_LUXR"/>
    <property type="match status" value="1"/>
</dbReference>
<dbReference type="InterPro" id="IPR036388">
    <property type="entry name" value="WH-like_DNA-bd_sf"/>
</dbReference>
<gene>
    <name evidence="5" type="ORF">SAMN06297468_0995</name>
</gene>
<sequence>MEIVSQIYESLDDDEAISSMPGRLAGALGGRSCTIQTFSPQFELEEMWHNHFSADMDDYYRLHSMHRHDAWTRTNLTRIGLNRSAKHSDFMEVSDFRDSFFFNEFIRRFGDDSGQCMGFISKQSDDGLVVVGIQKAHTEDDFSDDELGLLEILRPHIARMAALRRNLRKQKELASGAILGLNEIEDAYLVLAADRRISFANAEAEALLNHHSLLQAFQGRLFLHRPQDDQKLSAALNDANHNHRSGRLSFLAKDNSGTIWRFTLAPKAFEGETKVLVWIDRCKASASASIAMQQIYGLTEAELPILMAVSQGYSAAEISDQHQISIATVRTHIQHIYQKTGVKKASQLAQLVASLPRIRQPQG</sequence>
<dbReference type="GO" id="GO:0003677">
    <property type="term" value="F:DNA binding"/>
    <property type="evidence" value="ECO:0007669"/>
    <property type="project" value="UniProtKB-KW"/>
</dbReference>
<keyword evidence="3" id="KW-0804">Transcription</keyword>
<evidence type="ECO:0000256" key="2">
    <source>
        <dbReference type="ARBA" id="ARBA00023125"/>
    </source>
</evidence>
<dbReference type="PROSITE" id="PS50043">
    <property type="entry name" value="HTH_LUXR_2"/>
    <property type="match status" value="1"/>
</dbReference>
<dbReference type="Proteomes" id="UP000194420">
    <property type="component" value="Unassembled WGS sequence"/>
</dbReference>
<dbReference type="GO" id="GO:0006355">
    <property type="term" value="P:regulation of DNA-templated transcription"/>
    <property type="evidence" value="ECO:0007669"/>
    <property type="project" value="InterPro"/>
</dbReference>
<organism evidence="5 6">
    <name type="scientific">Altererythrobacter xiamenensis</name>
    <dbReference type="NCBI Taxonomy" id="1316679"/>
    <lineage>
        <taxon>Bacteria</taxon>
        <taxon>Pseudomonadati</taxon>
        <taxon>Pseudomonadota</taxon>
        <taxon>Alphaproteobacteria</taxon>
        <taxon>Sphingomonadales</taxon>
        <taxon>Erythrobacteraceae</taxon>
        <taxon>Altererythrobacter</taxon>
    </lineage>
</organism>
<proteinExistence type="predicted"/>
<evidence type="ECO:0000313" key="5">
    <source>
        <dbReference type="EMBL" id="SMQ64341.1"/>
    </source>
</evidence>
<dbReference type="InterPro" id="IPR000792">
    <property type="entry name" value="Tscrpt_reg_LuxR_C"/>
</dbReference>
<name>A0A1Y6ET12_9SPHN</name>
<dbReference type="PANTHER" id="PTHR44688">
    <property type="entry name" value="DNA-BINDING TRANSCRIPTIONAL ACTIVATOR DEVR_DOSR"/>
    <property type="match status" value="1"/>
</dbReference>
<keyword evidence="1" id="KW-0805">Transcription regulation</keyword>
<dbReference type="Pfam" id="PF00196">
    <property type="entry name" value="GerE"/>
    <property type="match status" value="1"/>
</dbReference>
<evidence type="ECO:0000259" key="4">
    <source>
        <dbReference type="PROSITE" id="PS50043"/>
    </source>
</evidence>
<evidence type="ECO:0000256" key="3">
    <source>
        <dbReference type="ARBA" id="ARBA00023163"/>
    </source>
</evidence>
<dbReference type="CDD" id="cd06170">
    <property type="entry name" value="LuxR_C_like"/>
    <property type="match status" value="1"/>
</dbReference>
<reference evidence="6" key="1">
    <citation type="submission" date="2017-04" db="EMBL/GenBank/DDBJ databases">
        <authorList>
            <person name="Varghese N."/>
            <person name="Submissions S."/>
        </authorList>
    </citation>
    <scope>NUCLEOTIDE SEQUENCE [LARGE SCALE GENOMIC DNA]</scope>
</reference>
<dbReference type="EMBL" id="FXWG01000001">
    <property type="protein sequence ID" value="SMQ64341.1"/>
    <property type="molecule type" value="Genomic_DNA"/>
</dbReference>
<protein>
    <submittedName>
        <fullName evidence="5">DNA-binding transcriptional regulator, CsgD family</fullName>
    </submittedName>
</protein>
<evidence type="ECO:0000256" key="1">
    <source>
        <dbReference type="ARBA" id="ARBA00023015"/>
    </source>
</evidence>
<accession>A0A1Y6ET12</accession>